<name>A0ABT3T8Y9_9GAMM</name>
<organism evidence="1 2">
    <name type="scientific">Candidatus Marimicrobium litorale</name>
    <dbReference type="NCBI Taxonomy" id="2518991"/>
    <lineage>
        <taxon>Bacteria</taxon>
        <taxon>Pseudomonadati</taxon>
        <taxon>Pseudomonadota</taxon>
        <taxon>Gammaproteobacteria</taxon>
        <taxon>Cellvibrionales</taxon>
        <taxon>Halieaceae</taxon>
        <taxon>Marimicrobium</taxon>
    </lineage>
</organism>
<accession>A0ABT3T8Y9</accession>
<reference evidence="1" key="1">
    <citation type="submission" date="2019-02" db="EMBL/GenBank/DDBJ databases">
        <authorList>
            <person name="Li S.-H."/>
        </authorList>
    </citation>
    <scope>NUCLEOTIDE SEQUENCE</scope>
    <source>
        <strain evidence="1">IMCC11814</strain>
    </source>
</reference>
<dbReference type="RefSeq" id="WP_279250420.1">
    <property type="nucleotide sequence ID" value="NZ_SHNO01000001.1"/>
</dbReference>
<evidence type="ECO:0000313" key="1">
    <source>
        <dbReference type="EMBL" id="MCX2978727.1"/>
    </source>
</evidence>
<evidence type="ECO:0008006" key="3">
    <source>
        <dbReference type="Google" id="ProtNLM"/>
    </source>
</evidence>
<proteinExistence type="predicted"/>
<dbReference type="PROSITE" id="PS51257">
    <property type="entry name" value="PROKAR_LIPOPROTEIN"/>
    <property type="match status" value="1"/>
</dbReference>
<keyword evidence="2" id="KW-1185">Reference proteome</keyword>
<evidence type="ECO:0000313" key="2">
    <source>
        <dbReference type="Proteomes" id="UP001143304"/>
    </source>
</evidence>
<dbReference type="EMBL" id="SHNO01000001">
    <property type="protein sequence ID" value="MCX2978727.1"/>
    <property type="molecule type" value="Genomic_DNA"/>
</dbReference>
<comment type="caution">
    <text evidence="1">The sequence shown here is derived from an EMBL/GenBank/DDBJ whole genome shotgun (WGS) entry which is preliminary data.</text>
</comment>
<protein>
    <recommendedName>
        <fullName evidence="3">Lipoprotein</fullName>
    </recommendedName>
</protein>
<sequence>MKNLKSRAFNFTAFSIAVCLIAGCSDSDNTGPSGAAGEVGNGDFVQIKDCSISQSQVLSPALQTEVPNGTQADLCDFNVMAWESFLYLTGPVSEGNNKRIFEVTDNYPIYLGQEADSCAPQSNSAVLNLFTNATTGPGGPQAGTNVEVYSVGPEGTTEGDIVLYNIRFSRNVCGNTAAGATLPDNLVEIKTAWRYMTPETNAADYYSIDVTLTTGAKRKLGLIGFHLAQTTPLHPEMIWTTWEHVANAPDCVPSDLSPKRPADGWTMMTNACAECIGSDTDLDCTAQCTNSEDVYINQGRTDLTGSPPYLADSTNVCRVFPQGTRDGDNQAQQNRANIRALNEQIIGDNGYLAQLDASDPQTVWRNYQMVGGIWFNNDGTLEPDEQRGSIGLANSVMETTFQGTFTPGVDGTTSSAGNLNCFVCHNSSTGYPAQQSVPNLSHIAPYVNGPK</sequence>
<gene>
    <name evidence="1" type="ORF">EYC82_15275</name>
</gene>
<dbReference type="Proteomes" id="UP001143304">
    <property type="component" value="Unassembled WGS sequence"/>
</dbReference>